<dbReference type="PROSITE" id="PS50995">
    <property type="entry name" value="HTH_MARR_2"/>
    <property type="match status" value="1"/>
</dbReference>
<accession>A0ABU2BWV5</accession>
<reference evidence="2 3" key="1">
    <citation type="submission" date="2023-07" db="EMBL/GenBank/DDBJ databases">
        <title>Sequencing the genomes of 1000 actinobacteria strains.</title>
        <authorList>
            <person name="Klenk H.-P."/>
        </authorList>
    </citation>
    <scope>NUCLEOTIDE SEQUENCE [LARGE SCALE GENOMIC DNA]</scope>
    <source>
        <strain evidence="2 3">DSM 19426</strain>
    </source>
</reference>
<organism evidence="2 3">
    <name type="scientific">Nocardioides marmoribigeumensis</name>
    <dbReference type="NCBI Taxonomy" id="433649"/>
    <lineage>
        <taxon>Bacteria</taxon>
        <taxon>Bacillati</taxon>
        <taxon>Actinomycetota</taxon>
        <taxon>Actinomycetes</taxon>
        <taxon>Propionibacteriales</taxon>
        <taxon>Nocardioidaceae</taxon>
        <taxon>Nocardioides</taxon>
    </lineage>
</organism>
<evidence type="ECO:0000313" key="3">
    <source>
        <dbReference type="Proteomes" id="UP001183648"/>
    </source>
</evidence>
<dbReference type="InterPro" id="IPR000835">
    <property type="entry name" value="HTH_MarR-typ"/>
</dbReference>
<keyword evidence="2" id="KW-0238">DNA-binding</keyword>
<evidence type="ECO:0000313" key="2">
    <source>
        <dbReference type="EMBL" id="MDR7362254.1"/>
    </source>
</evidence>
<dbReference type="EMBL" id="JAVDYG010000001">
    <property type="protein sequence ID" value="MDR7362254.1"/>
    <property type="molecule type" value="Genomic_DNA"/>
</dbReference>
<dbReference type="Proteomes" id="UP001183648">
    <property type="component" value="Unassembled WGS sequence"/>
</dbReference>
<feature type="domain" description="HTH marR-type" evidence="1">
    <location>
        <begin position="10"/>
        <end position="141"/>
    </location>
</feature>
<dbReference type="InterPro" id="IPR039422">
    <property type="entry name" value="MarR/SlyA-like"/>
</dbReference>
<proteinExistence type="predicted"/>
<dbReference type="RefSeq" id="WP_310301494.1">
    <property type="nucleotide sequence ID" value="NZ_BAAAPS010000008.1"/>
</dbReference>
<sequence>MDVAQRPAASSPALVALRRLVAVAELVQPAVAQQAGLTRSEVRTLEMLARGPLGPAEIARRLDVSTAASSGIVDRLVAHGHAVRTPHPSDRRRLVVEITDRGRVDTVRLLTPMLERLEQLDAELDEHDREVVARFLEGSVEALLAVVPPEERPHPEALG</sequence>
<evidence type="ECO:0000259" key="1">
    <source>
        <dbReference type="PROSITE" id="PS50995"/>
    </source>
</evidence>
<dbReference type="SUPFAM" id="SSF46785">
    <property type="entry name" value="Winged helix' DNA-binding domain"/>
    <property type="match status" value="1"/>
</dbReference>
<dbReference type="Gene3D" id="1.10.10.10">
    <property type="entry name" value="Winged helix-like DNA-binding domain superfamily/Winged helix DNA-binding domain"/>
    <property type="match status" value="1"/>
</dbReference>
<keyword evidence="3" id="KW-1185">Reference proteome</keyword>
<dbReference type="Pfam" id="PF12802">
    <property type="entry name" value="MarR_2"/>
    <property type="match status" value="1"/>
</dbReference>
<comment type="caution">
    <text evidence="2">The sequence shown here is derived from an EMBL/GenBank/DDBJ whole genome shotgun (WGS) entry which is preliminary data.</text>
</comment>
<name>A0ABU2BWV5_9ACTN</name>
<gene>
    <name evidence="2" type="ORF">J2S63_001807</name>
</gene>
<dbReference type="PANTHER" id="PTHR33164:SF43">
    <property type="entry name" value="HTH-TYPE TRANSCRIPTIONAL REPRESSOR YETL"/>
    <property type="match status" value="1"/>
</dbReference>
<dbReference type="GO" id="GO:0003677">
    <property type="term" value="F:DNA binding"/>
    <property type="evidence" value="ECO:0007669"/>
    <property type="project" value="UniProtKB-KW"/>
</dbReference>
<dbReference type="PANTHER" id="PTHR33164">
    <property type="entry name" value="TRANSCRIPTIONAL REGULATOR, MARR FAMILY"/>
    <property type="match status" value="1"/>
</dbReference>
<dbReference type="SMART" id="SM00347">
    <property type="entry name" value="HTH_MARR"/>
    <property type="match status" value="1"/>
</dbReference>
<protein>
    <submittedName>
        <fullName evidence="2">DNA-binding MarR family transcriptional regulator</fullName>
    </submittedName>
</protein>
<dbReference type="InterPro" id="IPR036388">
    <property type="entry name" value="WH-like_DNA-bd_sf"/>
</dbReference>
<dbReference type="InterPro" id="IPR036390">
    <property type="entry name" value="WH_DNA-bd_sf"/>
</dbReference>